<dbReference type="PANTHER" id="PTHR34406">
    <property type="entry name" value="PROTEIN YCEI"/>
    <property type="match status" value="1"/>
</dbReference>
<accession>A0A941IWX8</accession>
<keyword evidence="4" id="KW-1185">Reference proteome</keyword>
<reference evidence="3" key="2">
    <citation type="submission" date="2021-04" db="EMBL/GenBank/DDBJ databases">
        <authorList>
            <person name="Zhang T."/>
            <person name="Zhang Y."/>
            <person name="Lu D."/>
            <person name="Zuo D."/>
            <person name="Du Z."/>
        </authorList>
    </citation>
    <scope>NUCLEOTIDE SEQUENCE</scope>
    <source>
        <strain evidence="3">JR1</strain>
    </source>
</reference>
<comment type="caution">
    <text evidence="3">The sequence shown here is derived from an EMBL/GenBank/DDBJ whole genome shotgun (WGS) entry which is preliminary data.</text>
</comment>
<dbReference type="Proteomes" id="UP000679220">
    <property type="component" value="Unassembled WGS sequence"/>
</dbReference>
<feature type="signal peptide" evidence="1">
    <location>
        <begin position="1"/>
        <end position="21"/>
    </location>
</feature>
<sequence length="190" mass="20932">MKARLFLLGLLSIALNSSLMAQKHEADIEASTVKWTGTKVVGSSHYGFIQLKEGSLELKKGDIKNGHFVIDMASMINTDLDNEDYNKKLIGHLHSDDFFGVATYPTAELKITEASKFNNNKATVKGQLTIKGETKPVEFNVTKEDAAYTASIVVDRTQYGIRYGSGSFFDNLGDKAISNDFTLDVKLVVE</sequence>
<feature type="domain" description="Lipid/polyisoprenoid-binding YceI-like" evidence="2">
    <location>
        <begin position="23"/>
        <end position="190"/>
    </location>
</feature>
<dbReference type="SMART" id="SM00867">
    <property type="entry name" value="YceI"/>
    <property type="match status" value="1"/>
</dbReference>
<keyword evidence="1" id="KW-0732">Signal</keyword>
<evidence type="ECO:0000313" key="4">
    <source>
        <dbReference type="Proteomes" id="UP000679220"/>
    </source>
</evidence>
<evidence type="ECO:0000256" key="1">
    <source>
        <dbReference type="SAM" id="SignalP"/>
    </source>
</evidence>
<reference evidence="3" key="1">
    <citation type="journal article" date="2018" name="Int. J. Syst. Evol. Microbiol.">
        <title>Carboxylicivirga sediminis sp. nov., isolated from coastal sediment.</title>
        <authorList>
            <person name="Wang F.Q."/>
            <person name="Ren L.H."/>
            <person name="Zou R.J."/>
            <person name="Sun Y.Z."/>
            <person name="Liu X.J."/>
            <person name="Jiang F."/>
            <person name="Liu L.J."/>
        </authorList>
    </citation>
    <scope>NUCLEOTIDE SEQUENCE</scope>
    <source>
        <strain evidence="3">JR1</strain>
    </source>
</reference>
<dbReference type="PANTHER" id="PTHR34406:SF1">
    <property type="entry name" value="PROTEIN YCEI"/>
    <property type="match status" value="1"/>
</dbReference>
<organism evidence="3 4">
    <name type="scientific">Carboxylicivirga sediminis</name>
    <dbReference type="NCBI Taxonomy" id="2006564"/>
    <lineage>
        <taxon>Bacteria</taxon>
        <taxon>Pseudomonadati</taxon>
        <taxon>Bacteroidota</taxon>
        <taxon>Bacteroidia</taxon>
        <taxon>Marinilabiliales</taxon>
        <taxon>Marinilabiliaceae</taxon>
        <taxon>Carboxylicivirga</taxon>
    </lineage>
</organism>
<feature type="chain" id="PRO_5037106148" evidence="1">
    <location>
        <begin position="22"/>
        <end position="190"/>
    </location>
</feature>
<dbReference type="InterPro" id="IPR036761">
    <property type="entry name" value="TTHA0802/YceI-like_sf"/>
</dbReference>
<dbReference type="SUPFAM" id="SSF101874">
    <property type="entry name" value="YceI-like"/>
    <property type="match status" value="1"/>
</dbReference>
<evidence type="ECO:0000259" key="2">
    <source>
        <dbReference type="SMART" id="SM00867"/>
    </source>
</evidence>
<dbReference type="Gene3D" id="2.40.128.110">
    <property type="entry name" value="Lipid/polyisoprenoid-binding, YceI-like"/>
    <property type="match status" value="1"/>
</dbReference>
<evidence type="ECO:0000313" key="3">
    <source>
        <dbReference type="EMBL" id="MBR8534973.1"/>
    </source>
</evidence>
<dbReference type="Pfam" id="PF04264">
    <property type="entry name" value="YceI"/>
    <property type="match status" value="1"/>
</dbReference>
<dbReference type="EMBL" id="JAGTAR010000006">
    <property type="protein sequence ID" value="MBR8534973.1"/>
    <property type="molecule type" value="Genomic_DNA"/>
</dbReference>
<proteinExistence type="predicted"/>
<dbReference type="AlphaFoldDB" id="A0A941IWX8"/>
<name>A0A941IWX8_9BACT</name>
<gene>
    <name evidence="3" type="ORF">KDU71_05320</name>
</gene>
<dbReference type="RefSeq" id="WP_212188880.1">
    <property type="nucleotide sequence ID" value="NZ_JAGTAR010000006.1"/>
</dbReference>
<dbReference type="InterPro" id="IPR007372">
    <property type="entry name" value="Lipid/polyisoprenoid-bd_YceI"/>
</dbReference>
<protein>
    <submittedName>
        <fullName evidence="3">YceI family protein</fullName>
    </submittedName>
</protein>